<proteinExistence type="predicted"/>
<dbReference type="Gene3D" id="3.40.50.12580">
    <property type="match status" value="1"/>
</dbReference>
<name>A0ABV8TDR3_9ACTN</name>
<accession>A0ABV8TDR3</accession>
<dbReference type="RefSeq" id="WP_381739106.1">
    <property type="nucleotide sequence ID" value="NZ_JBHSDP010000013.1"/>
</dbReference>
<protein>
    <submittedName>
        <fullName evidence="1">Translation initiation factor 2</fullName>
    </submittedName>
</protein>
<keyword evidence="1" id="KW-0396">Initiation factor</keyword>
<keyword evidence="1" id="KW-0648">Protein biosynthesis</keyword>
<dbReference type="EMBL" id="JBHSDP010000013">
    <property type="protein sequence ID" value="MFC4328801.1"/>
    <property type="molecule type" value="Genomic_DNA"/>
</dbReference>
<organism evidence="1 2">
    <name type="scientific">Streptomyces andamanensis</name>
    <dbReference type="NCBI Taxonomy" id="1565035"/>
    <lineage>
        <taxon>Bacteria</taxon>
        <taxon>Bacillati</taxon>
        <taxon>Actinomycetota</taxon>
        <taxon>Actinomycetes</taxon>
        <taxon>Kitasatosporales</taxon>
        <taxon>Streptomycetaceae</taxon>
        <taxon>Streptomyces</taxon>
    </lineage>
</organism>
<dbReference type="SUPFAM" id="SSF53756">
    <property type="entry name" value="UDP-Glycosyltransferase/glycogen phosphorylase"/>
    <property type="match status" value="1"/>
</dbReference>
<keyword evidence="2" id="KW-1185">Reference proteome</keyword>
<dbReference type="GO" id="GO:0003743">
    <property type="term" value="F:translation initiation factor activity"/>
    <property type="evidence" value="ECO:0007669"/>
    <property type="project" value="UniProtKB-KW"/>
</dbReference>
<dbReference type="Proteomes" id="UP001595824">
    <property type="component" value="Unassembled WGS sequence"/>
</dbReference>
<gene>
    <name evidence="1" type="ORF">ACFPC0_13385</name>
</gene>
<dbReference type="InterPro" id="IPR043148">
    <property type="entry name" value="TagF_C"/>
</dbReference>
<comment type="caution">
    <text evidence="1">The sequence shown here is derived from an EMBL/GenBank/DDBJ whole genome shotgun (WGS) entry which is preliminary data.</text>
</comment>
<reference evidence="2" key="1">
    <citation type="journal article" date="2019" name="Int. J. Syst. Evol. Microbiol.">
        <title>The Global Catalogue of Microorganisms (GCM) 10K type strain sequencing project: providing services to taxonomists for standard genome sequencing and annotation.</title>
        <authorList>
            <consortium name="The Broad Institute Genomics Platform"/>
            <consortium name="The Broad Institute Genome Sequencing Center for Infectious Disease"/>
            <person name="Wu L."/>
            <person name="Ma J."/>
        </authorList>
    </citation>
    <scope>NUCLEOTIDE SEQUENCE [LARGE SCALE GENOMIC DNA]</scope>
    <source>
        <strain evidence="2">PCU 347</strain>
    </source>
</reference>
<evidence type="ECO:0000313" key="1">
    <source>
        <dbReference type="EMBL" id="MFC4328801.1"/>
    </source>
</evidence>
<sequence>MLLAARSTVALHRLLDTVPALSGDDRITRLFTLVPGSDFGVDVLAAVEAVGGRLVPWSEACARSYDLILTASPKGDLRLLRGRHVLLPHGAGYNKSIPGEGSDPDSASGLDPAFLLRADDGTGAAPAPVALHAVAHPDQVARIAAADRRAADRAKVVGDPTLDRLLASRPLRERYRAALGTGARRLLVLVSTWGPESLLRRFPELPARLAARLPQDEYQLALVVHPNEHSLLGTYDLTERLAPALDAGLVLAGPHEEWASVLIAADALVTDHGSTALYYCATEDRPVVGVHQDGAELIPGSPMHTLLDRIPRLGAPDAAPAAVEEALRAYRPGTGREAAGTAFAQQGRALRLLRTELYALLGLTPPARTAPPRLLPEPRPAERVPAAFDVDTAVATGTGTGTGTDGVAARVRVARRPVGLGAPGDHLAAEDGSASEALVRSAGVLYRRPLPAADASSGSAWTADGWMRHALSAYPGCRTAAAVLAPDLFLLRTRPRTRTRASTGAAEASGAYAVQVAPLAEDGRVTRADPAAAVSAVHAWLLGDSPDPDPVSLALAPVRLSCVIGDRAFALALRPATDAEAAAPF</sequence>
<evidence type="ECO:0000313" key="2">
    <source>
        <dbReference type="Proteomes" id="UP001595824"/>
    </source>
</evidence>